<feature type="coiled-coil region" evidence="1">
    <location>
        <begin position="43"/>
        <end position="117"/>
    </location>
</feature>
<reference evidence="3" key="1">
    <citation type="submission" date="2022-11" db="UniProtKB">
        <authorList>
            <consortium name="WormBaseParasite"/>
        </authorList>
    </citation>
    <scope>IDENTIFICATION</scope>
</reference>
<sequence>MTGRRNSVVDKAKDLFHDVAEMTMELAQDVKEKITGHVTDKDIANAAQKVADLKAELANEQHQMKEIQLAAQLAEQSHNLHEYEALKEKEVKVKNQERDFEREIAEAEGDYIRLVNEQMMQKHSHKHKS</sequence>
<proteinExistence type="predicted"/>
<dbReference type="AlphaFoldDB" id="A0A914VRM4"/>
<name>A0A914VRM4_9BILA</name>
<protein>
    <submittedName>
        <fullName evidence="3">Uncharacterized protein</fullName>
    </submittedName>
</protein>
<evidence type="ECO:0000313" key="3">
    <source>
        <dbReference type="WBParaSite" id="PSAMB.scaffold228size63857.g3474.t1"/>
    </source>
</evidence>
<accession>A0A914VRM4</accession>
<dbReference type="WBParaSite" id="PSAMB.scaffold228size63857.g3474.t1">
    <property type="protein sequence ID" value="PSAMB.scaffold228size63857.g3474.t1"/>
    <property type="gene ID" value="PSAMB.scaffold228size63857.g3474"/>
</dbReference>
<evidence type="ECO:0000256" key="1">
    <source>
        <dbReference type="SAM" id="Coils"/>
    </source>
</evidence>
<evidence type="ECO:0000313" key="2">
    <source>
        <dbReference type="Proteomes" id="UP000887566"/>
    </source>
</evidence>
<organism evidence="2 3">
    <name type="scientific">Plectus sambesii</name>
    <dbReference type="NCBI Taxonomy" id="2011161"/>
    <lineage>
        <taxon>Eukaryota</taxon>
        <taxon>Metazoa</taxon>
        <taxon>Ecdysozoa</taxon>
        <taxon>Nematoda</taxon>
        <taxon>Chromadorea</taxon>
        <taxon>Plectida</taxon>
        <taxon>Plectina</taxon>
        <taxon>Plectoidea</taxon>
        <taxon>Plectidae</taxon>
        <taxon>Plectus</taxon>
    </lineage>
</organism>
<keyword evidence="2" id="KW-1185">Reference proteome</keyword>
<keyword evidence="1" id="KW-0175">Coiled coil</keyword>
<dbReference type="Proteomes" id="UP000887566">
    <property type="component" value="Unplaced"/>
</dbReference>